<keyword evidence="2" id="KW-1133">Transmembrane helix</keyword>
<reference evidence="3 4" key="1">
    <citation type="submission" date="2016-06" db="EMBL/GenBank/DDBJ databases">
        <title>Draft genome of Moraxella atlantae CCUG 66109.</title>
        <authorList>
            <person name="Salva-Serra F."/>
            <person name="Engstrom-Jakobsson H."/>
            <person name="Thorell K."/>
            <person name="Gonzales-Siles L."/>
            <person name="Karlsson R."/>
            <person name="Boulund F."/>
            <person name="Engstrand L."/>
            <person name="Kristiansson E."/>
            <person name="Moore E."/>
        </authorList>
    </citation>
    <scope>NUCLEOTIDE SEQUENCE [LARGE SCALE GENOMIC DNA]</scope>
    <source>
        <strain evidence="3 4">CCUG 66109</strain>
    </source>
</reference>
<feature type="compositionally biased region" description="Polar residues" evidence="1">
    <location>
        <begin position="9"/>
        <end position="23"/>
    </location>
</feature>
<comment type="caution">
    <text evidence="3">The sequence shown here is derived from an EMBL/GenBank/DDBJ whole genome shotgun (WGS) entry which is preliminary data.</text>
</comment>
<sequence>MMTDLAPSAQFSPTAAPTASITNPSVHPPRLGLSPAANLITAKTVSYYHLVRFILAAVCFALGAGLMAWLLHGLG</sequence>
<keyword evidence="2" id="KW-0472">Membrane</keyword>
<name>A0A1B8QF40_9GAMM</name>
<gene>
    <name evidence="3" type="ORF">A9308_03290</name>
</gene>
<evidence type="ECO:0000313" key="4">
    <source>
        <dbReference type="Proteomes" id="UP000092508"/>
    </source>
</evidence>
<feature type="transmembrane region" description="Helical" evidence="2">
    <location>
        <begin position="50"/>
        <end position="71"/>
    </location>
</feature>
<keyword evidence="2" id="KW-0812">Transmembrane</keyword>
<evidence type="ECO:0000313" key="3">
    <source>
        <dbReference type="EMBL" id="OBX80581.1"/>
    </source>
</evidence>
<organism evidence="3 4">
    <name type="scientific">Faucicola atlantae</name>
    <dbReference type="NCBI Taxonomy" id="34059"/>
    <lineage>
        <taxon>Bacteria</taxon>
        <taxon>Pseudomonadati</taxon>
        <taxon>Pseudomonadota</taxon>
        <taxon>Gammaproteobacteria</taxon>
        <taxon>Moraxellales</taxon>
        <taxon>Moraxellaceae</taxon>
        <taxon>Faucicola</taxon>
    </lineage>
</organism>
<dbReference type="EMBL" id="LZMZ01000005">
    <property type="protein sequence ID" value="OBX80581.1"/>
    <property type="molecule type" value="Genomic_DNA"/>
</dbReference>
<protein>
    <submittedName>
        <fullName evidence="3">Uncharacterized protein</fullName>
    </submittedName>
</protein>
<proteinExistence type="predicted"/>
<evidence type="ECO:0000256" key="2">
    <source>
        <dbReference type="SAM" id="Phobius"/>
    </source>
</evidence>
<dbReference type="Proteomes" id="UP000092508">
    <property type="component" value="Unassembled WGS sequence"/>
</dbReference>
<dbReference type="AlphaFoldDB" id="A0A1B8QF40"/>
<accession>A0A1B8QF40</accession>
<evidence type="ECO:0000256" key="1">
    <source>
        <dbReference type="SAM" id="MobiDB-lite"/>
    </source>
</evidence>
<feature type="region of interest" description="Disordered" evidence="1">
    <location>
        <begin position="1"/>
        <end position="23"/>
    </location>
</feature>